<gene>
    <name evidence="4" type="primary">LOC104718757</name>
</gene>
<evidence type="ECO:0000259" key="2">
    <source>
        <dbReference type="Pfam" id="PF25483"/>
    </source>
</evidence>
<reference evidence="3" key="1">
    <citation type="journal article" date="2014" name="Nat. Commun.">
        <title>The emerging biofuel crop Camelina sativa retains a highly undifferentiated hexaploid genome structure.</title>
        <authorList>
            <person name="Kagale S."/>
            <person name="Koh C."/>
            <person name="Nixon J."/>
            <person name="Bollina V."/>
            <person name="Clarke W.E."/>
            <person name="Tuteja R."/>
            <person name="Spillane C."/>
            <person name="Robinson S.J."/>
            <person name="Links M.G."/>
            <person name="Clarke C."/>
            <person name="Higgins E.E."/>
            <person name="Huebert T."/>
            <person name="Sharpe A.G."/>
            <person name="Parkin I.A."/>
        </authorList>
    </citation>
    <scope>NUCLEOTIDE SEQUENCE [LARGE SCALE GENOMIC DNA]</scope>
    <source>
        <strain evidence="3">cv. DH55</strain>
    </source>
</reference>
<sequence length="178" mass="20045">MELRSDSRSTSFSSLLFVVLLSVLSGLVSRTDSAQQPFRREPGHPHWHHSAFLDVRESVRSDVRRMLHSRAEVPFQVPLEVNIVLVGLNGDGGYRYSMDHHKLEEFLRASFSTHRPSCQETGEPLDIEHRLVYNIFPSGQPELIALEKAVKEAMVSAGTALEVALILSYLIFSHNPPN</sequence>
<dbReference type="GeneID" id="104718757"/>
<reference evidence="4" key="2">
    <citation type="submission" date="2025-08" db="UniProtKB">
        <authorList>
            <consortium name="RefSeq"/>
        </authorList>
    </citation>
    <scope>IDENTIFICATION</scope>
    <source>
        <tissue evidence="4">Leaf</tissue>
    </source>
</reference>
<feature type="signal peptide" evidence="1">
    <location>
        <begin position="1"/>
        <end position="30"/>
    </location>
</feature>
<proteinExistence type="predicted"/>
<protein>
    <submittedName>
        <fullName evidence="4">Uncharacterized protein LOC104718757</fullName>
    </submittedName>
</protein>
<evidence type="ECO:0000313" key="4">
    <source>
        <dbReference type="RefSeq" id="XP_010434866.1"/>
    </source>
</evidence>
<evidence type="ECO:0000313" key="3">
    <source>
        <dbReference type="Proteomes" id="UP000694864"/>
    </source>
</evidence>
<dbReference type="Pfam" id="PF25483">
    <property type="entry name" value="DUF7906"/>
    <property type="match status" value="1"/>
</dbReference>
<dbReference type="Proteomes" id="UP000694864">
    <property type="component" value="Chromosome 10"/>
</dbReference>
<dbReference type="PANTHER" id="PTHR31515">
    <property type="entry name" value="TRANSMEMBRANE PROTEIN-RELATED"/>
    <property type="match status" value="1"/>
</dbReference>
<keyword evidence="3" id="KW-1185">Reference proteome</keyword>
<feature type="chain" id="PRO_5045391023" evidence="1">
    <location>
        <begin position="31"/>
        <end position="178"/>
    </location>
</feature>
<name>A0ABM0U2I0_CAMSA</name>
<organism evidence="3 4">
    <name type="scientific">Camelina sativa</name>
    <name type="common">False flax</name>
    <name type="synonym">Myagrum sativum</name>
    <dbReference type="NCBI Taxonomy" id="90675"/>
    <lineage>
        <taxon>Eukaryota</taxon>
        <taxon>Viridiplantae</taxon>
        <taxon>Streptophyta</taxon>
        <taxon>Embryophyta</taxon>
        <taxon>Tracheophyta</taxon>
        <taxon>Spermatophyta</taxon>
        <taxon>Magnoliopsida</taxon>
        <taxon>eudicotyledons</taxon>
        <taxon>Gunneridae</taxon>
        <taxon>Pentapetalae</taxon>
        <taxon>rosids</taxon>
        <taxon>malvids</taxon>
        <taxon>Brassicales</taxon>
        <taxon>Brassicaceae</taxon>
        <taxon>Camelineae</taxon>
        <taxon>Camelina</taxon>
    </lineage>
</organism>
<feature type="domain" description="DUF7906" evidence="2">
    <location>
        <begin position="77"/>
        <end position="163"/>
    </location>
</feature>
<keyword evidence="1" id="KW-0732">Signal</keyword>
<dbReference type="RefSeq" id="XP_010434866.1">
    <property type="nucleotide sequence ID" value="XM_010436564.2"/>
</dbReference>
<dbReference type="PANTHER" id="PTHR31515:SF0">
    <property type="entry name" value="TRANSMEMBRANE PROTEIN"/>
    <property type="match status" value="1"/>
</dbReference>
<dbReference type="InterPro" id="IPR057228">
    <property type="entry name" value="DUF7906"/>
</dbReference>
<accession>A0ABM0U2I0</accession>
<evidence type="ECO:0000256" key="1">
    <source>
        <dbReference type="SAM" id="SignalP"/>
    </source>
</evidence>